<dbReference type="RefSeq" id="WP_169748902.1">
    <property type="nucleotide sequence ID" value="NZ_CP007142.1"/>
</dbReference>
<reference evidence="1 2" key="1">
    <citation type="submission" date="2014-01" db="EMBL/GenBank/DDBJ databases">
        <title>Full genme sequencing of cellulolytic bacterium Gynuella sunshinyii YC6258T gen. nov., sp. nov.</title>
        <authorList>
            <person name="Khan H."/>
            <person name="Chung E.J."/>
            <person name="Chung Y.R."/>
        </authorList>
    </citation>
    <scope>NUCLEOTIDE SEQUENCE [LARGE SCALE GENOMIC DNA]</scope>
    <source>
        <strain evidence="1 2">YC6258</strain>
    </source>
</reference>
<dbReference type="HOGENOM" id="CLU_3043944_0_0_6"/>
<dbReference type="Proteomes" id="UP000032266">
    <property type="component" value="Chromosome"/>
</dbReference>
<evidence type="ECO:0000313" key="1">
    <source>
        <dbReference type="EMBL" id="AJQ93538.1"/>
    </source>
</evidence>
<proteinExistence type="predicted"/>
<dbReference type="KEGG" id="gsn:YC6258_01490"/>
<dbReference type="AlphaFoldDB" id="A0A0C5VJF8"/>
<evidence type="ECO:0000313" key="2">
    <source>
        <dbReference type="Proteomes" id="UP000032266"/>
    </source>
</evidence>
<sequence>MQRRKPDMIVVLVIVFGLSLVLSGFTSQHDHRESSSAKAAVAAVNMSSSPVSTD</sequence>
<accession>A0A0C5VJF8</accession>
<organism evidence="1 2">
    <name type="scientific">Gynuella sunshinyii YC6258</name>
    <dbReference type="NCBI Taxonomy" id="1445510"/>
    <lineage>
        <taxon>Bacteria</taxon>
        <taxon>Pseudomonadati</taxon>
        <taxon>Pseudomonadota</taxon>
        <taxon>Gammaproteobacteria</taxon>
        <taxon>Oceanospirillales</taxon>
        <taxon>Saccharospirillaceae</taxon>
        <taxon>Gynuella</taxon>
    </lineage>
</organism>
<protein>
    <submittedName>
        <fullName evidence="1">Uncharacterized protein</fullName>
    </submittedName>
</protein>
<keyword evidence="2" id="KW-1185">Reference proteome</keyword>
<name>A0A0C5VJF8_9GAMM</name>
<dbReference type="EMBL" id="CP007142">
    <property type="protein sequence ID" value="AJQ93538.1"/>
    <property type="molecule type" value="Genomic_DNA"/>
</dbReference>
<gene>
    <name evidence="1" type="ORF">YC6258_01490</name>
</gene>